<protein>
    <submittedName>
        <fullName evidence="2">Uncharacterized protein</fullName>
    </submittedName>
</protein>
<dbReference type="Proteomes" id="UP001551582">
    <property type="component" value="Unassembled WGS sequence"/>
</dbReference>
<evidence type="ECO:0000256" key="1">
    <source>
        <dbReference type="SAM" id="MobiDB-lite"/>
    </source>
</evidence>
<comment type="caution">
    <text evidence="2">The sequence shown here is derived from an EMBL/GenBank/DDBJ whole genome shotgun (WGS) entry which is preliminary data.</text>
</comment>
<dbReference type="EMBL" id="JBEZLS010000006">
    <property type="protein sequence ID" value="MEU9351462.1"/>
    <property type="molecule type" value="Genomic_DNA"/>
</dbReference>
<sequence length="82" mass="8295">MRITIDMSYPDEPLQTPATVRPEQPKHPDALDAGPAPVGLGSDGLTPEPPAFTAAPPDVSPSAAPETSISAGPAPSDRDVGP</sequence>
<reference evidence="2 3" key="1">
    <citation type="submission" date="2024-06" db="EMBL/GenBank/DDBJ databases">
        <title>The Natural Products Discovery Center: Release of the First 8490 Sequenced Strains for Exploring Actinobacteria Biosynthetic Diversity.</title>
        <authorList>
            <person name="Kalkreuter E."/>
            <person name="Kautsar S.A."/>
            <person name="Yang D."/>
            <person name="Bader C.D."/>
            <person name="Teijaro C.N."/>
            <person name="Fluegel L."/>
            <person name="Davis C.M."/>
            <person name="Simpson J.R."/>
            <person name="Lauterbach L."/>
            <person name="Steele A.D."/>
            <person name="Gui C."/>
            <person name="Meng S."/>
            <person name="Li G."/>
            <person name="Viehrig K."/>
            <person name="Ye F."/>
            <person name="Su P."/>
            <person name="Kiefer A.F."/>
            <person name="Nichols A."/>
            <person name="Cepeda A.J."/>
            <person name="Yan W."/>
            <person name="Fan B."/>
            <person name="Jiang Y."/>
            <person name="Adhikari A."/>
            <person name="Zheng C.-J."/>
            <person name="Schuster L."/>
            <person name="Cowan T.M."/>
            <person name="Smanski M.J."/>
            <person name="Chevrette M.G."/>
            <person name="De Carvalho L.P.S."/>
            <person name="Shen B."/>
        </authorList>
    </citation>
    <scope>NUCLEOTIDE SEQUENCE [LARGE SCALE GENOMIC DNA]</scope>
    <source>
        <strain evidence="2 3">NPDC048274</strain>
    </source>
</reference>
<name>A0ABV3E472_9ACTN</name>
<dbReference type="RefSeq" id="WP_359978250.1">
    <property type="nucleotide sequence ID" value="NZ_JBEZLS010000006.1"/>
</dbReference>
<proteinExistence type="predicted"/>
<feature type="compositionally biased region" description="Low complexity" evidence="1">
    <location>
        <begin position="51"/>
        <end position="65"/>
    </location>
</feature>
<evidence type="ECO:0000313" key="2">
    <source>
        <dbReference type="EMBL" id="MEU9351462.1"/>
    </source>
</evidence>
<organism evidence="2 3">
    <name type="scientific">Streptomyces griseoloalbus</name>
    <dbReference type="NCBI Taxonomy" id="67303"/>
    <lineage>
        <taxon>Bacteria</taxon>
        <taxon>Bacillati</taxon>
        <taxon>Actinomycetota</taxon>
        <taxon>Actinomycetes</taxon>
        <taxon>Kitasatosporales</taxon>
        <taxon>Streptomycetaceae</taxon>
        <taxon>Streptomyces</taxon>
    </lineage>
</organism>
<keyword evidence="3" id="KW-1185">Reference proteome</keyword>
<feature type="region of interest" description="Disordered" evidence="1">
    <location>
        <begin position="1"/>
        <end position="82"/>
    </location>
</feature>
<evidence type="ECO:0000313" key="3">
    <source>
        <dbReference type="Proteomes" id="UP001551582"/>
    </source>
</evidence>
<gene>
    <name evidence="2" type="ORF">AB0D65_10695</name>
</gene>
<accession>A0ABV3E472</accession>